<keyword evidence="3" id="KW-1185">Reference proteome</keyword>
<feature type="transmembrane region" description="Helical" evidence="1">
    <location>
        <begin position="343"/>
        <end position="364"/>
    </location>
</feature>
<proteinExistence type="predicted"/>
<dbReference type="PANTHER" id="PTHR37826:SF3">
    <property type="entry name" value="J DOMAIN-CONTAINING PROTEIN"/>
    <property type="match status" value="1"/>
</dbReference>
<gene>
    <name evidence="2" type="ORF">J2Z32_002091</name>
</gene>
<reference evidence="2 3" key="1">
    <citation type="submission" date="2021-03" db="EMBL/GenBank/DDBJ databases">
        <title>Genomic Encyclopedia of Type Strains, Phase IV (KMG-IV): sequencing the most valuable type-strain genomes for metagenomic binning, comparative biology and taxonomic classification.</title>
        <authorList>
            <person name="Goeker M."/>
        </authorList>
    </citation>
    <scope>NUCLEOTIDE SEQUENCE [LARGE SCALE GENOMIC DNA]</scope>
    <source>
        <strain evidence="2 3">DSM 14349</strain>
    </source>
</reference>
<dbReference type="EMBL" id="JAGGKG010000008">
    <property type="protein sequence ID" value="MBP1905461.1"/>
    <property type="molecule type" value="Genomic_DNA"/>
</dbReference>
<organism evidence="2 3">
    <name type="scientific">Paenibacillus turicensis</name>
    <dbReference type="NCBI Taxonomy" id="160487"/>
    <lineage>
        <taxon>Bacteria</taxon>
        <taxon>Bacillati</taxon>
        <taxon>Bacillota</taxon>
        <taxon>Bacilli</taxon>
        <taxon>Bacillales</taxon>
        <taxon>Paenibacillaceae</taxon>
        <taxon>Paenibacillus</taxon>
    </lineage>
</organism>
<dbReference type="RefSeq" id="WP_210089076.1">
    <property type="nucleotide sequence ID" value="NZ_JAGGKG010000008.1"/>
</dbReference>
<dbReference type="PANTHER" id="PTHR37826">
    <property type="entry name" value="FLOTILLIN BAND_7_5 DOMAIN PROTEIN"/>
    <property type="match status" value="1"/>
</dbReference>
<evidence type="ECO:0000313" key="3">
    <source>
        <dbReference type="Proteomes" id="UP001519272"/>
    </source>
</evidence>
<evidence type="ECO:0000313" key="2">
    <source>
        <dbReference type="EMBL" id="MBP1905461.1"/>
    </source>
</evidence>
<comment type="caution">
    <text evidence="2">The sequence shown here is derived from an EMBL/GenBank/DDBJ whole genome shotgun (WGS) entry which is preliminary data.</text>
</comment>
<accession>A0ABS4FSE4</accession>
<keyword evidence="1" id="KW-0812">Transmembrane</keyword>
<sequence length="368" mass="42074">MTSEPNTASSMFPCASCGGQMLFNTESQSLKCQYCGREESIESILDQPAEYKLNVANMELSAAAEWDISEQVISCTNCGGQMVVDGLQSALLCPFCGSPKVLPQQHVESTIRPESLMPFRLSKEEALASFRNWKKKRWFAPNDFKRQHLNTTLNGIYIPFWTYDADSSSAYSAEVGVYHYRYETRTRTVNGKVETYQERVRYTVWHHASGVYRQFYDDVLIPASSHYDDALLRKIGGFNLKSLHSYQPQYLSGFIAERYSVSLKDGWNQACHEMDRRIESGVRSIIGGDEVRGLRIKTNYFDQTYKHILLPVWNAVYTYKDKQYRYMVNGETGDVSGRAPKSAWKITFFVLACIAVTLLIVWLVKQAE</sequence>
<dbReference type="Proteomes" id="UP001519272">
    <property type="component" value="Unassembled WGS sequence"/>
</dbReference>
<keyword evidence="1" id="KW-0472">Membrane</keyword>
<evidence type="ECO:0000256" key="1">
    <source>
        <dbReference type="SAM" id="Phobius"/>
    </source>
</evidence>
<name>A0ABS4FSE4_9BACL</name>
<protein>
    <submittedName>
        <fullName evidence="2">RNA-binding Zn-ribbon protein involved in translation (DUF1610 family)</fullName>
    </submittedName>
</protein>
<keyword evidence="1" id="KW-1133">Transmembrane helix</keyword>